<keyword evidence="3" id="KW-1185">Reference proteome</keyword>
<evidence type="ECO:0000313" key="3">
    <source>
        <dbReference type="Proteomes" id="UP001148299"/>
    </source>
</evidence>
<reference evidence="2" key="1">
    <citation type="submission" date="2022-12" db="EMBL/GenBank/DDBJ databases">
        <authorList>
            <person name="Petersen C."/>
        </authorList>
    </citation>
    <scope>NUCLEOTIDE SEQUENCE</scope>
    <source>
        <strain evidence="2">IBT 35675</strain>
    </source>
</reference>
<protein>
    <submittedName>
        <fullName evidence="2">Spherulation-specific family 4</fullName>
    </submittedName>
</protein>
<dbReference type="PANTHER" id="PTHR35040">
    <property type="match status" value="1"/>
</dbReference>
<dbReference type="PANTHER" id="PTHR35040:SF9">
    <property type="entry name" value="4-LIKE CELL SURFACE PROTEIN, PUTATIVE (AFU_ORTHOLOGUE AFUA_4G14080)-RELATED"/>
    <property type="match status" value="1"/>
</dbReference>
<reference evidence="2" key="2">
    <citation type="journal article" date="2023" name="IMA Fungus">
        <title>Comparative genomic study of the Penicillium genus elucidates a diverse pangenome and 15 lateral gene transfer events.</title>
        <authorList>
            <person name="Petersen C."/>
            <person name="Sorensen T."/>
            <person name="Nielsen M.R."/>
            <person name="Sondergaard T.E."/>
            <person name="Sorensen J.L."/>
            <person name="Fitzpatrick D.A."/>
            <person name="Frisvad J.C."/>
            <person name="Nielsen K.L."/>
        </authorList>
    </citation>
    <scope>NUCLEOTIDE SEQUENCE</scope>
    <source>
        <strain evidence="2">IBT 35675</strain>
    </source>
</reference>
<name>A0A9W9R1K4_PENBR</name>
<feature type="signal peptide" evidence="1">
    <location>
        <begin position="1"/>
        <end position="20"/>
    </location>
</feature>
<organism evidence="2 3">
    <name type="scientific">Penicillium brevicompactum</name>
    <dbReference type="NCBI Taxonomy" id="5074"/>
    <lineage>
        <taxon>Eukaryota</taxon>
        <taxon>Fungi</taxon>
        <taxon>Dikarya</taxon>
        <taxon>Ascomycota</taxon>
        <taxon>Pezizomycotina</taxon>
        <taxon>Eurotiomycetes</taxon>
        <taxon>Eurotiomycetidae</taxon>
        <taxon>Eurotiales</taxon>
        <taxon>Aspergillaceae</taxon>
        <taxon>Penicillium</taxon>
    </lineage>
</organism>
<proteinExistence type="predicted"/>
<feature type="chain" id="PRO_5040754080" evidence="1">
    <location>
        <begin position="21"/>
        <end position="270"/>
    </location>
</feature>
<sequence>MSYILSILWTVLALVSTVRSTGIIVPLYAWPGTDAWAAVYESVAANPSVPFYLIVNPDTGPGTTEYPEEVYITGIAKLNSYSNVHVLGYTHTNHGTRAKSEVEKDIAAYAKWSSFAGRDISLAGIFFDLTPNGEDQSKLGYFQELSSTSKGSGLDMVIFNPGAKILADVSDWFAAADLIVEYENTYANWVALAPTEHLSAHGNDAKKAIILNQTPVDASIDTVVRLAKDMRLGAIYLTYDDNYMGLSSVPKIAVAISEKRQARRNSQSAH</sequence>
<dbReference type="Pfam" id="PF12138">
    <property type="entry name" value="Spherulin4"/>
    <property type="match status" value="1"/>
</dbReference>
<evidence type="ECO:0000313" key="2">
    <source>
        <dbReference type="EMBL" id="KAJ5346587.1"/>
    </source>
</evidence>
<dbReference type="Proteomes" id="UP001148299">
    <property type="component" value="Unassembled WGS sequence"/>
</dbReference>
<dbReference type="InterPro" id="IPR021986">
    <property type="entry name" value="Spherulin4"/>
</dbReference>
<gene>
    <name evidence="2" type="ORF">N7541_009069</name>
</gene>
<evidence type="ECO:0000256" key="1">
    <source>
        <dbReference type="SAM" id="SignalP"/>
    </source>
</evidence>
<dbReference type="AlphaFoldDB" id="A0A9W9R1K4"/>
<accession>A0A9W9R1K4</accession>
<keyword evidence="1" id="KW-0732">Signal</keyword>
<comment type="caution">
    <text evidence="2">The sequence shown here is derived from an EMBL/GenBank/DDBJ whole genome shotgun (WGS) entry which is preliminary data.</text>
</comment>
<dbReference type="EMBL" id="JAPZBR010000007">
    <property type="protein sequence ID" value="KAJ5346587.1"/>
    <property type="molecule type" value="Genomic_DNA"/>
</dbReference>